<dbReference type="SUPFAM" id="SSF56784">
    <property type="entry name" value="HAD-like"/>
    <property type="match status" value="1"/>
</dbReference>
<dbReference type="Pfam" id="PF00702">
    <property type="entry name" value="Hydrolase"/>
    <property type="match status" value="1"/>
</dbReference>
<keyword evidence="4" id="KW-1185">Reference proteome</keyword>
<keyword evidence="2" id="KW-0378">Hydrolase</keyword>
<dbReference type="Gene3D" id="3.40.50.1000">
    <property type="entry name" value="HAD superfamily/HAD-like"/>
    <property type="match status" value="1"/>
</dbReference>
<evidence type="ECO:0000256" key="2">
    <source>
        <dbReference type="ARBA" id="ARBA00022801"/>
    </source>
</evidence>
<organism evidence="3 4">
    <name type="scientific">Thermococcus peptonophilus</name>
    <dbReference type="NCBI Taxonomy" id="53952"/>
    <lineage>
        <taxon>Archaea</taxon>
        <taxon>Methanobacteriati</taxon>
        <taxon>Methanobacteriota</taxon>
        <taxon>Thermococci</taxon>
        <taxon>Thermococcales</taxon>
        <taxon>Thermococcaceae</taxon>
        <taxon>Thermococcus</taxon>
    </lineage>
</organism>
<dbReference type="SFLD" id="SFLDG01129">
    <property type="entry name" value="C1.5:_HAD__Beta-PGM__Phosphata"/>
    <property type="match status" value="1"/>
</dbReference>
<sequence>MKLVSFDVWNTLLDMNAMLDAFSAELSNLMGTCIVDVVEAIMLTRARIKGMRARGEGDPKRALEESQEMLAEILGVDIEVIRRAAARATLNLGDLVLPGAEGALKDAKRRGLKVTVTGNVMFWPGSYTRLLLERFGLMRYIDRTFFADEVGAFKPLPEMFRKPLEVFGVEPEEALHVGDTYAEDFEGALRVGMWGAWINPEAKGVRRISERGFEIPSIGELPEVLDTLTGDMGKAYKSTGQRSPEV</sequence>
<evidence type="ECO:0000313" key="3">
    <source>
        <dbReference type="EMBL" id="AMQ18252.1"/>
    </source>
</evidence>
<dbReference type="Gene3D" id="1.10.150.400">
    <property type="match status" value="1"/>
</dbReference>
<protein>
    <submittedName>
        <fullName evidence="3">2-haloalkanoic acid dehalogenase</fullName>
    </submittedName>
</protein>
<dbReference type="EMBL" id="CP014750">
    <property type="protein sequence ID" value="AMQ18252.1"/>
    <property type="molecule type" value="Genomic_DNA"/>
</dbReference>
<dbReference type="KEGG" id="tpep:A0127_03245"/>
<evidence type="ECO:0000256" key="1">
    <source>
        <dbReference type="ARBA" id="ARBA00007958"/>
    </source>
</evidence>
<dbReference type="NCBIfam" id="TIGR01549">
    <property type="entry name" value="HAD-SF-IA-v1"/>
    <property type="match status" value="1"/>
</dbReference>
<gene>
    <name evidence="3" type="ORF">A0127_03245</name>
</gene>
<proteinExistence type="inferred from homology"/>
<dbReference type="PRINTS" id="PR00413">
    <property type="entry name" value="HADHALOGNASE"/>
</dbReference>
<evidence type="ECO:0000313" key="4">
    <source>
        <dbReference type="Proteomes" id="UP000073604"/>
    </source>
</evidence>
<dbReference type="OrthoDB" id="27736at2157"/>
<dbReference type="CDD" id="cd16415">
    <property type="entry name" value="HAD_dREG-2_like"/>
    <property type="match status" value="1"/>
</dbReference>
<dbReference type="InterPro" id="IPR051540">
    <property type="entry name" value="S-2-haloacid_dehalogenase"/>
</dbReference>
<reference evidence="4" key="1">
    <citation type="submission" date="2016-03" db="EMBL/GenBank/DDBJ databases">
        <authorList>
            <person name="Oger P.M."/>
        </authorList>
    </citation>
    <scope>NUCLEOTIDE SEQUENCE [LARGE SCALE GENOMIC DNA]</scope>
    <source>
        <strain evidence="4">OG-1</strain>
    </source>
</reference>
<dbReference type="InterPro" id="IPR006439">
    <property type="entry name" value="HAD-SF_hydro_IA"/>
</dbReference>
<name>A0A142CU00_9EURY</name>
<dbReference type="AlphaFoldDB" id="A0A142CU00"/>
<dbReference type="PANTHER" id="PTHR43316:SF3">
    <property type="entry name" value="HALOACID DEHALOGENASE, TYPE II (AFU_ORTHOLOGUE AFUA_2G07750)-RELATED"/>
    <property type="match status" value="1"/>
</dbReference>
<dbReference type="STRING" id="53952.A0127_03245"/>
<dbReference type="InterPro" id="IPR023214">
    <property type="entry name" value="HAD_sf"/>
</dbReference>
<dbReference type="RefSeq" id="WP_062387905.1">
    <property type="nucleotide sequence ID" value="NZ_CP014750.1"/>
</dbReference>
<dbReference type="GO" id="GO:0016787">
    <property type="term" value="F:hydrolase activity"/>
    <property type="evidence" value="ECO:0007669"/>
    <property type="project" value="UniProtKB-KW"/>
</dbReference>
<dbReference type="SFLD" id="SFLDS00003">
    <property type="entry name" value="Haloacid_Dehalogenase"/>
    <property type="match status" value="1"/>
</dbReference>
<dbReference type="Proteomes" id="UP000073604">
    <property type="component" value="Chromosome"/>
</dbReference>
<comment type="similarity">
    <text evidence="1">Belongs to the HAD-like hydrolase superfamily.</text>
</comment>
<dbReference type="InterPro" id="IPR036412">
    <property type="entry name" value="HAD-like_sf"/>
</dbReference>
<dbReference type="PANTHER" id="PTHR43316">
    <property type="entry name" value="HYDROLASE, HALOACID DELAHOGENASE-RELATED"/>
    <property type="match status" value="1"/>
</dbReference>
<dbReference type="GeneID" id="27139529"/>
<accession>A0A142CU00</accession>